<protein>
    <submittedName>
        <fullName evidence="1">Uncharacterized protein</fullName>
    </submittedName>
</protein>
<proteinExistence type="predicted"/>
<feature type="non-terminal residue" evidence="1">
    <location>
        <position position="148"/>
    </location>
</feature>
<name>A0A0F8Y7D5_9ZZZZ</name>
<dbReference type="Gene3D" id="1.10.10.60">
    <property type="entry name" value="Homeodomain-like"/>
    <property type="match status" value="1"/>
</dbReference>
<gene>
    <name evidence="1" type="ORF">LCGC14_3128820</name>
</gene>
<sequence length="148" mass="16477">MLWTEPKNYVSNGGSMAAYRKWTNEEIQKLIYLRDTGYTQESIGKQLYRTKEAVAHKVKGLIASGAIKSKQLGRNFSNIADIDLPIYTETPVVTDNCIVVGDIHIPTTFWELADKVSLVADGYLESPKTLIVAGDFINADAISKYPFT</sequence>
<evidence type="ECO:0000313" key="1">
    <source>
        <dbReference type="EMBL" id="KKK50059.1"/>
    </source>
</evidence>
<organism evidence="1">
    <name type="scientific">marine sediment metagenome</name>
    <dbReference type="NCBI Taxonomy" id="412755"/>
    <lineage>
        <taxon>unclassified sequences</taxon>
        <taxon>metagenomes</taxon>
        <taxon>ecological metagenomes</taxon>
    </lineage>
</organism>
<dbReference type="AlphaFoldDB" id="A0A0F8Y7D5"/>
<accession>A0A0F8Y7D5</accession>
<comment type="caution">
    <text evidence="1">The sequence shown here is derived from an EMBL/GenBank/DDBJ whole genome shotgun (WGS) entry which is preliminary data.</text>
</comment>
<reference evidence="1" key="1">
    <citation type="journal article" date="2015" name="Nature">
        <title>Complex archaea that bridge the gap between prokaryotes and eukaryotes.</title>
        <authorList>
            <person name="Spang A."/>
            <person name="Saw J.H."/>
            <person name="Jorgensen S.L."/>
            <person name="Zaremba-Niedzwiedzka K."/>
            <person name="Martijn J."/>
            <person name="Lind A.E."/>
            <person name="van Eijk R."/>
            <person name="Schleper C."/>
            <person name="Guy L."/>
            <person name="Ettema T.J."/>
        </authorList>
    </citation>
    <scope>NUCLEOTIDE SEQUENCE</scope>
</reference>
<dbReference type="EMBL" id="LAZR01068213">
    <property type="protein sequence ID" value="KKK50059.1"/>
    <property type="molecule type" value="Genomic_DNA"/>
</dbReference>